<comment type="caution">
    <text evidence="3">The sequence shown here is derived from an EMBL/GenBank/DDBJ whole genome shotgun (WGS) entry which is preliminary data.</text>
</comment>
<feature type="signal peptide" evidence="2">
    <location>
        <begin position="1"/>
        <end position="16"/>
    </location>
</feature>
<evidence type="ECO:0000313" key="4">
    <source>
        <dbReference type="Proteomes" id="UP000886998"/>
    </source>
</evidence>
<keyword evidence="2" id="KW-0732">Signal</keyword>
<dbReference type="EMBL" id="BMAV01018448">
    <property type="protein sequence ID" value="GFY70849.1"/>
    <property type="molecule type" value="Genomic_DNA"/>
</dbReference>
<gene>
    <name evidence="3" type="ORF">TNIN_239691</name>
</gene>
<dbReference type="AlphaFoldDB" id="A0A8X7CFY8"/>
<proteinExistence type="predicted"/>
<protein>
    <submittedName>
        <fullName evidence="3">Uncharacterized protein</fullName>
    </submittedName>
</protein>
<evidence type="ECO:0000256" key="2">
    <source>
        <dbReference type="SAM" id="SignalP"/>
    </source>
</evidence>
<name>A0A8X7CFY8_9ARAC</name>
<sequence length="117" mass="12972">MMNLLLLWLKSWMKLGIEVNPSESTFPCAGTRKKDPFSQRVKATPSLIGSGKGSPGKELPDLDCTIKGPVNYFEALLECFKGIFSRGGVALIKRLMFTARFKIFLSRNNERGGGLDM</sequence>
<reference evidence="3" key="1">
    <citation type="submission" date="2020-08" db="EMBL/GenBank/DDBJ databases">
        <title>Multicomponent nature underlies the extraordinary mechanical properties of spider dragline silk.</title>
        <authorList>
            <person name="Kono N."/>
            <person name="Nakamura H."/>
            <person name="Mori M."/>
            <person name="Yoshida Y."/>
            <person name="Ohtoshi R."/>
            <person name="Malay A.D."/>
            <person name="Moran D.A.P."/>
            <person name="Tomita M."/>
            <person name="Numata K."/>
            <person name="Arakawa K."/>
        </authorList>
    </citation>
    <scope>NUCLEOTIDE SEQUENCE</scope>
</reference>
<feature type="chain" id="PRO_5036449370" evidence="2">
    <location>
        <begin position="17"/>
        <end position="117"/>
    </location>
</feature>
<evidence type="ECO:0000313" key="3">
    <source>
        <dbReference type="EMBL" id="GFY70849.1"/>
    </source>
</evidence>
<dbReference type="Proteomes" id="UP000886998">
    <property type="component" value="Unassembled WGS sequence"/>
</dbReference>
<evidence type="ECO:0000256" key="1">
    <source>
        <dbReference type="SAM" id="MobiDB-lite"/>
    </source>
</evidence>
<organism evidence="3 4">
    <name type="scientific">Trichonephila inaurata madagascariensis</name>
    <dbReference type="NCBI Taxonomy" id="2747483"/>
    <lineage>
        <taxon>Eukaryota</taxon>
        <taxon>Metazoa</taxon>
        <taxon>Ecdysozoa</taxon>
        <taxon>Arthropoda</taxon>
        <taxon>Chelicerata</taxon>
        <taxon>Arachnida</taxon>
        <taxon>Araneae</taxon>
        <taxon>Araneomorphae</taxon>
        <taxon>Entelegynae</taxon>
        <taxon>Araneoidea</taxon>
        <taxon>Nephilidae</taxon>
        <taxon>Trichonephila</taxon>
        <taxon>Trichonephila inaurata</taxon>
    </lineage>
</organism>
<accession>A0A8X7CFY8</accession>
<feature type="region of interest" description="Disordered" evidence="1">
    <location>
        <begin position="30"/>
        <end position="57"/>
    </location>
</feature>
<keyword evidence="4" id="KW-1185">Reference proteome</keyword>